<dbReference type="Pfam" id="PF00856">
    <property type="entry name" value="SET"/>
    <property type="match status" value="1"/>
</dbReference>
<proteinExistence type="predicted"/>
<dbReference type="PROSITE" id="PS51215">
    <property type="entry name" value="AWS"/>
    <property type="match status" value="1"/>
</dbReference>
<dbReference type="InterPro" id="IPR003616">
    <property type="entry name" value="Post-SET_dom"/>
</dbReference>
<evidence type="ECO:0000313" key="14">
    <source>
        <dbReference type="EMBL" id="KAJ3709300.1"/>
    </source>
</evidence>
<dbReference type="InterPro" id="IPR047893">
    <property type="entry name" value="ASHR3-like_SET"/>
</dbReference>
<keyword evidence="8" id="KW-0539">Nucleus</keyword>
<evidence type="ECO:0000256" key="3">
    <source>
        <dbReference type="ARBA" id="ARBA00022454"/>
    </source>
</evidence>
<protein>
    <recommendedName>
        <fullName evidence="16">Histone-lysine N-methyltransferase ASHH3</fullName>
    </recommendedName>
</protein>
<dbReference type="PANTHER" id="PTHR22884">
    <property type="entry name" value="SET DOMAIN PROTEINS"/>
    <property type="match status" value="1"/>
</dbReference>
<dbReference type="PROSITE" id="PS50280">
    <property type="entry name" value="SET"/>
    <property type="match status" value="1"/>
</dbReference>
<comment type="function">
    <text evidence="10">Histone methyltransferase.</text>
</comment>
<dbReference type="CDD" id="cd19175">
    <property type="entry name" value="SET_ASHR3-like"/>
    <property type="match status" value="1"/>
</dbReference>
<evidence type="ECO:0000313" key="15">
    <source>
        <dbReference type="Proteomes" id="UP001210211"/>
    </source>
</evidence>
<evidence type="ECO:0000256" key="1">
    <source>
        <dbReference type="ARBA" id="ARBA00004123"/>
    </source>
</evidence>
<evidence type="ECO:0000256" key="9">
    <source>
        <dbReference type="ARBA" id="ARBA00023328"/>
    </source>
</evidence>
<evidence type="ECO:0000259" key="12">
    <source>
        <dbReference type="PROSITE" id="PS50868"/>
    </source>
</evidence>
<evidence type="ECO:0000256" key="10">
    <source>
        <dbReference type="ARBA" id="ARBA00054897"/>
    </source>
</evidence>
<feature type="domain" description="AWS" evidence="13">
    <location>
        <begin position="95"/>
        <end position="144"/>
    </location>
</feature>
<dbReference type="SMART" id="SM00317">
    <property type="entry name" value="SET"/>
    <property type="match status" value="1"/>
</dbReference>
<dbReference type="InterPro" id="IPR050777">
    <property type="entry name" value="SET2_Histone-Lys_MeTrsfase"/>
</dbReference>
<gene>
    <name evidence="14" type="ORF">LUZ61_013005</name>
</gene>
<evidence type="ECO:0000256" key="8">
    <source>
        <dbReference type="ARBA" id="ARBA00023242"/>
    </source>
</evidence>
<evidence type="ECO:0000256" key="7">
    <source>
        <dbReference type="ARBA" id="ARBA00022853"/>
    </source>
</evidence>
<organism evidence="14 15">
    <name type="scientific">Rhynchospora tenuis</name>
    <dbReference type="NCBI Taxonomy" id="198213"/>
    <lineage>
        <taxon>Eukaryota</taxon>
        <taxon>Viridiplantae</taxon>
        <taxon>Streptophyta</taxon>
        <taxon>Embryophyta</taxon>
        <taxon>Tracheophyta</taxon>
        <taxon>Spermatophyta</taxon>
        <taxon>Magnoliopsida</taxon>
        <taxon>Liliopsida</taxon>
        <taxon>Poales</taxon>
        <taxon>Cyperaceae</taxon>
        <taxon>Cyperoideae</taxon>
        <taxon>Rhynchosporeae</taxon>
        <taxon>Rhynchospora</taxon>
    </lineage>
</organism>
<dbReference type="GO" id="GO:0042054">
    <property type="term" value="F:histone methyltransferase activity"/>
    <property type="evidence" value="ECO:0007669"/>
    <property type="project" value="InterPro"/>
</dbReference>
<dbReference type="PROSITE" id="PS51578">
    <property type="entry name" value="SAM_MT43_SET2_2"/>
    <property type="match status" value="1"/>
</dbReference>
<evidence type="ECO:0000256" key="4">
    <source>
        <dbReference type="ARBA" id="ARBA00022603"/>
    </source>
</evidence>
<dbReference type="SMART" id="SM00570">
    <property type="entry name" value="AWS"/>
    <property type="match status" value="1"/>
</dbReference>
<keyword evidence="9" id="KW-0137">Centromere</keyword>
<keyword evidence="4" id="KW-0489">Methyltransferase</keyword>
<dbReference type="SUPFAM" id="SSF82199">
    <property type="entry name" value="SET domain"/>
    <property type="match status" value="1"/>
</dbReference>
<dbReference type="AlphaFoldDB" id="A0AAD6F236"/>
<keyword evidence="15" id="KW-1185">Reference proteome</keyword>
<keyword evidence="7" id="KW-0156">Chromatin regulator</keyword>
<dbReference type="InterPro" id="IPR001214">
    <property type="entry name" value="SET_dom"/>
</dbReference>
<dbReference type="PROSITE" id="PS50868">
    <property type="entry name" value="POST_SET"/>
    <property type="match status" value="1"/>
</dbReference>
<dbReference type="InterPro" id="IPR006560">
    <property type="entry name" value="AWS_dom"/>
</dbReference>
<feature type="domain" description="SET" evidence="11">
    <location>
        <begin position="146"/>
        <end position="263"/>
    </location>
</feature>
<keyword evidence="6" id="KW-0949">S-adenosyl-L-methionine</keyword>
<comment type="subcellular location">
    <subcellularLocation>
        <location evidence="2">Chromosome</location>
        <location evidence="2">Centromere</location>
    </subcellularLocation>
    <subcellularLocation>
        <location evidence="1">Nucleus</location>
    </subcellularLocation>
</comment>
<name>A0AAD6F236_9POAL</name>
<dbReference type="Proteomes" id="UP001210211">
    <property type="component" value="Unassembled WGS sequence"/>
</dbReference>
<dbReference type="GO" id="GO:0005634">
    <property type="term" value="C:nucleus"/>
    <property type="evidence" value="ECO:0007669"/>
    <property type="project" value="UniProtKB-SubCell"/>
</dbReference>
<dbReference type="Gene3D" id="2.170.270.10">
    <property type="entry name" value="SET domain"/>
    <property type="match status" value="1"/>
</dbReference>
<reference evidence="14 15" key="1">
    <citation type="journal article" date="2022" name="Cell">
        <title>Repeat-based holocentromeres influence genome architecture and karyotype evolution.</title>
        <authorList>
            <person name="Hofstatter P.G."/>
            <person name="Thangavel G."/>
            <person name="Lux T."/>
            <person name="Neumann P."/>
            <person name="Vondrak T."/>
            <person name="Novak P."/>
            <person name="Zhang M."/>
            <person name="Costa L."/>
            <person name="Castellani M."/>
            <person name="Scott A."/>
            <person name="Toegelov H."/>
            <person name="Fuchs J."/>
            <person name="Mata-Sucre Y."/>
            <person name="Dias Y."/>
            <person name="Vanzela A.L.L."/>
            <person name="Huettel B."/>
            <person name="Almeida C.C.S."/>
            <person name="Simkova H."/>
            <person name="Souza G."/>
            <person name="Pedrosa-Harand A."/>
            <person name="Macas J."/>
            <person name="Mayer K.F.X."/>
            <person name="Houben A."/>
            <person name="Marques A."/>
        </authorList>
    </citation>
    <scope>NUCLEOTIDE SEQUENCE [LARGE SCALE GENOMIC DNA]</scope>
    <source>
        <strain evidence="14">RhyTen1mFocal</strain>
    </source>
</reference>
<dbReference type="GO" id="GO:0000775">
    <property type="term" value="C:chromosome, centromeric region"/>
    <property type="evidence" value="ECO:0007669"/>
    <property type="project" value="UniProtKB-SubCell"/>
</dbReference>
<keyword evidence="3" id="KW-0158">Chromosome</keyword>
<dbReference type="CDD" id="cd20404">
    <property type="entry name" value="Tudor_Agenet_AtEML-like"/>
    <property type="match status" value="1"/>
</dbReference>
<comment type="caution">
    <text evidence="14">The sequence shown here is derived from an EMBL/GenBank/DDBJ whole genome shotgun (WGS) entry which is preliminary data.</text>
</comment>
<evidence type="ECO:0000256" key="5">
    <source>
        <dbReference type="ARBA" id="ARBA00022679"/>
    </source>
</evidence>
<evidence type="ECO:0000256" key="6">
    <source>
        <dbReference type="ARBA" id="ARBA00022691"/>
    </source>
</evidence>
<dbReference type="FunFam" id="2.170.270.10:FF:000034">
    <property type="entry name" value="Histone-lysine N-methyltransferase"/>
    <property type="match status" value="1"/>
</dbReference>
<feature type="domain" description="Post-SET" evidence="12">
    <location>
        <begin position="269"/>
        <end position="285"/>
    </location>
</feature>
<accession>A0AAD6F236</accession>
<dbReference type="GO" id="GO:0032259">
    <property type="term" value="P:methylation"/>
    <property type="evidence" value="ECO:0007669"/>
    <property type="project" value="UniProtKB-KW"/>
</dbReference>
<sequence>MSMSLSVEASSPLAPSVEASSSLAPIIEASSPLAPTINIKKEDIIVGTVFEQLTRALAPIPHHIEFSLPDDFFRGGESYIAIKRNIYLTKRRPEDDGIFCACQPLNGSSTSCDGDCHCTMLFSCCSANCKCNGTCANKPFQLRPVKKLKVVKTQKCGFGLVAEEDIKQGEFVIEYVGEVIDDKTCEERLWRMKRRGATNFYLCEVNSNMVIDATYKGNKSRFINHSCDPNTEMQKWRVEGETRVGIFALRDIKKGEDVTYDYMFVQFGADQDCHCGSLHCKEKLGRGVDLVLLKRKRALTKDCIQSLIRVWRHSHKMWFEGYIYSYNDERRLHTIMYTDGSMEELDLGVETWRFLPPIMNFRR</sequence>
<dbReference type="InterPro" id="IPR046341">
    <property type="entry name" value="SET_dom_sf"/>
</dbReference>
<keyword evidence="5" id="KW-0808">Transferase</keyword>
<evidence type="ECO:0000259" key="11">
    <source>
        <dbReference type="PROSITE" id="PS50280"/>
    </source>
</evidence>
<dbReference type="EMBL" id="JAMRDG010000001">
    <property type="protein sequence ID" value="KAJ3709300.1"/>
    <property type="molecule type" value="Genomic_DNA"/>
</dbReference>
<evidence type="ECO:0000259" key="13">
    <source>
        <dbReference type="PROSITE" id="PS51215"/>
    </source>
</evidence>
<evidence type="ECO:0008006" key="16">
    <source>
        <dbReference type="Google" id="ProtNLM"/>
    </source>
</evidence>
<dbReference type="InterPro" id="IPR025787">
    <property type="entry name" value="Hist-Lys_N-MeTrfase_SET2_plant"/>
</dbReference>
<evidence type="ECO:0000256" key="2">
    <source>
        <dbReference type="ARBA" id="ARBA00004584"/>
    </source>
</evidence>